<accession>A0A840AQL0</accession>
<feature type="region of interest" description="Disordered" evidence="1">
    <location>
        <begin position="106"/>
        <end position="164"/>
    </location>
</feature>
<keyword evidence="3" id="KW-1185">Reference proteome</keyword>
<dbReference type="AlphaFoldDB" id="A0A840AQL0"/>
<evidence type="ECO:0000313" key="2">
    <source>
        <dbReference type="EMBL" id="MBB3931714.1"/>
    </source>
</evidence>
<dbReference type="Proteomes" id="UP000553963">
    <property type="component" value="Unassembled WGS sequence"/>
</dbReference>
<proteinExistence type="predicted"/>
<organism evidence="2 3">
    <name type="scientific">Kaistia hirudinis</name>
    <dbReference type="NCBI Taxonomy" id="1293440"/>
    <lineage>
        <taxon>Bacteria</taxon>
        <taxon>Pseudomonadati</taxon>
        <taxon>Pseudomonadota</taxon>
        <taxon>Alphaproteobacteria</taxon>
        <taxon>Hyphomicrobiales</taxon>
        <taxon>Kaistiaceae</taxon>
        <taxon>Kaistia</taxon>
    </lineage>
</organism>
<evidence type="ECO:0000313" key="3">
    <source>
        <dbReference type="Proteomes" id="UP000553963"/>
    </source>
</evidence>
<feature type="region of interest" description="Disordered" evidence="1">
    <location>
        <begin position="210"/>
        <end position="234"/>
    </location>
</feature>
<protein>
    <submittedName>
        <fullName evidence="2">Uncharacterized protein</fullName>
    </submittedName>
</protein>
<name>A0A840AQL0_9HYPH</name>
<sequence length="234" mass="25177">MEEGEPVVPFVGGVVAVFRLRGVTSPRRERPKCDAPARDTGTAAVRRQRCRGADFAAGWLEEKATPKVHRARPKLCHARGAGGPEAGGSGNPLSFVFFSCRRAARAPGRRPPRAPLPYPSAARAGGANRAEHFLLRRKTLTPALSRSRERGRQPKRPRRSFPSLLRGAGLFLSPPLEGGPKTPWRSRGGASFGAAEACLMAGRVCSSRTETFPSACAPAPRTRRRFRARPPGAG</sequence>
<comment type="caution">
    <text evidence="2">The sequence shown here is derived from an EMBL/GenBank/DDBJ whole genome shotgun (WGS) entry which is preliminary data.</text>
</comment>
<reference evidence="2 3" key="1">
    <citation type="submission" date="2020-08" db="EMBL/GenBank/DDBJ databases">
        <title>Genomic Encyclopedia of Type Strains, Phase IV (KMG-IV): sequencing the most valuable type-strain genomes for metagenomic binning, comparative biology and taxonomic classification.</title>
        <authorList>
            <person name="Goeker M."/>
        </authorList>
    </citation>
    <scope>NUCLEOTIDE SEQUENCE [LARGE SCALE GENOMIC DNA]</scope>
    <source>
        <strain evidence="2 3">DSM 25966</strain>
    </source>
</reference>
<evidence type="ECO:0000256" key="1">
    <source>
        <dbReference type="SAM" id="MobiDB-lite"/>
    </source>
</evidence>
<gene>
    <name evidence="2" type="ORF">GGR25_002764</name>
</gene>
<dbReference type="EMBL" id="JACIDS010000003">
    <property type="protein sequence ID" value="MBB3931714.1"/>
    <property type="molecule type" value="Genomic_DNA"/>
</dbReference>